<dbReference type="Gene3D" id="2.30.180.10">
    <property type="entry name" value="FAS1 domain"/>
    <property type="match status" value="1"/>
</dbReference>
<dbReference type="AlphaFoldDB" id="A0A0E9N3C8"/>
<dbReference type="STRING" id="1220578.FPE01S_03_03410"/>
<dbReference type="SUPFAM" id="SSF82153">
    <property type="entry name" value="FAS1 domain"/>
    <property type="match status" value="1"/>
</dbReference>
<dbReference type="SMART" id="SM00554">
    <property type="entry name" value="FAS1"/>
    <property type="match status" value="1"/>
</dbReference>
<dbReference type="InterPro" id="IPR000782">
    <property type="entry name" value="FAS1_domain"/>
</dbReference>
<keyword evidence="3" id="KW-1185">Reference proteome</keyword>
<sequence length="122" mass="12587">MGKLGNHAELVAFEGLLNKVPKVGKYLGGKKMITVLAPSNEAIAALGQDTLLALTANKSGLEKLSAVLSGHILQGKHTIASLDSSKLVSVNGRPVNLNGIKVIGNPIVADNGVMLVVDGIIR</sequence>
<dbReference type="Proteomes" id="UP000033121">
    <property type="component" value="Unassembled WGS sequence"/>
</dbReference>
<dbReference type="EMBL" id="BBWV01000003">
    <property type="protein sequence ID" value="GAO44303.1"/>
    <property type="molecule type" value="Genomic_DNA"/>
</dbReference>
<evidence type="ECO:0000259" key="1">
    <source>
        <dbReference type="PROSITE" id="PS50213"/>
    </source>
</evidence>
<evidence type="ECO:0000313" key="2">
    <source>
        <dbReference type="EMBL" id="GAO44303.1"/>
    </source>
</evidence>
<feature type="domain" description="FAS1" evidence="1">
    <location>
        <begin position="1"/>
        <end position="121"/>
    </location>
</feature>
<reference evidence="2 3" key="1">
    <citation type="submission" date="2015-04" db="EMBL/GenBank/DDBJ databases">
        <title>Whole genome shotgun sequence of Flavihumibacter petaseus NBRC 106054.</title>
        <authorList>
            <person name="Miyazawa S."/>
            <person name="Hosoyama A."/>
            <person name="Hashimoto M."/>
            <person name="Noguchi M."/>
            <person name="Tsuchikane K."/>
            <person name="Ohji S."/>
            <person name="Yamazoe A."/>
            <person name="Ichikawa N."/>
            <person name="Kimura A."/>
            <person name="Fujita N."/>
        </authorList>
    </citation>
    <scope>NUCLEOTIDE SEQUENCE [LARGE SCALE GENOMIC DNA]</scope>
    <source>
        <strain evidence="2 3">NBRC 106054</strain>
    </source>
</reference>
<dbReference type="InterPro" id="IPR036378">
    <property type="entry name" value="FAS1_dom_sf"/>
</dbReference>
<comment type="caution">
    <text evidence="2">The sequence shown here is derived from an EMBL/GenBank/DDBJ whole genome shotgun (WGS) entry which is preliminary data.</text>
</comment>
<gene>
    <name evidence="2" type="ORF">FPE01S_03_03410</name>
</gene>
<dbReference type="PROSITE" id="PS50213">
    <property type="entry name" value="FAS1"/>
    <property type="match status" value="1"/>
</dbReference>
<name>A0A0E9N3C8_9BACT</name>
<proteinExistence type="predicted"/>
<dbReference type="Pfam" id="PF02469">
    <property type="entry name" value="Fasciclin"/>
    <property type="match status" value="1"/>
</dbReference>
<evidence type="ECO:0000313" key="3">
    <source>
        <dbReference type="Proteomes" id="UP000033121"/>
    </source>
</evidence>
<organism evidence="2 3">
    <name type="scientific">Flavihumibacter petaseus NBRC 106054</name>
    <dbReference type="NCBI Taxonomy" id="1220578"/>
    <lineage>
        <taxon>Bacteria</taxon>
        <taxon>Pseudomonadati</taxon>
        <taxon>Bacteroidota</taxon>
        <taxon>Chitinophagia</taxon>
        <taxon>Chitinophagales</taxon>
        <taxon>Chitinophagaceae</taxon>
        <taxon>Flavihumibacter</taxon>
    </lineage>
</organism>
<protein>
    <recommendedName>
        <fullName evidence="1">FAS1 domain-containing protein</fullName>
    </recommendedName>
</protein>
<accession>A0A0E9N3C8</accession>